<dbReference type="Proteomes" id="UP000299102">
    <property type="component" value="Unassembled WGS sequence"/>
</dbReference>
<dbReference type="EMBL" id="BGZK01000254">
    <property type="protein sequence ID" value="GBP32028.1"/>
    <property type="molecule type" value="Genomic_DNA"/>
</dbReference>
<evidence type="ECO:0000313" key="2">
    <source>
        <dbReference type="Proteomes" id="UP000299102"/>
    </source>
</evidence>
<accession>A0A4C1UZW8</accession>
<organism evidence="1 2">
    <name type="scientific">Eumeta variegata</name>
    <name type="common">Bagworm moth</name>
    <name type="synonym">Eumeta japonica</name>
    <dbReference type="NCBI Taxonomy" id="151549"/>
    <lineage>
        <taxon>Eukaryota</taxon>
        <taxon>Metazoa</taxon>
        <taxon>Ecdysozoa</taxon>
        <taxon>Arthropoda</taxon>
        <taxon>Hexapoda</taxon>
        <taxon>Insecta</taxon>
        <taxon>Pterygota</taxon>
        <taxon>Neoptera</taxon>
        <taxon>Endopterygota</taxon>
        <taxon>Lepidoptera</taxon>
        <taxon>Glossata</taxon>
        <taxon>Ditrysia</taxon>
        <taxon>Tineoidea</taxon>
        <taxon>Psychidae</taxon>
        <taxon>Oiketicinae</taxon>
        <taxon>Eumeta</taxon>
    </lineage>
</organism>
<keyword evidence="2" id="KW-1185">Reference proteome</keyword>
<sequence length="75" mass="8739">MLNISPGAVAAHAPAAVARADLADLRRRRPVGRSTVYRFDRYVNEKDKRSTPTRIRRRYRDLRRVTCRLIMSTLK</sequence>
<comment type="caution">
    <text evidence="1">The sequence shown here is derived from an EMBL/GenBank/DDBJ whole genome shotgun (WGS) entry which is preliminary data.</text>
</comment>
<evidence type="ECO:0000313" key="1">
    <source>
        <dbReference type="EMBL" id="GBP32028.1"/>
    </source>
</evidence>
<name>A0A4C1UZW8_EUMVA</name>
<dbReference type="AlphaFoldDB" id="A0A4C1UZW8"/>
<gene>
    <name evidence="1" type="ORF">EVAR_21062_1</name>
</gene>
<protein>
    <submittedName>
        <fullName evidence="1">Uncharacterized protein</fullName>
    </submittedName>
</protein>
<proteinExistence type="predicted"/>
<reference evidence="1 2" key="1">
    <citation type="journal article" date="2019" name="Commun. Biol.">
        <title>The bagworm genome reveals a unique fibroin gene that provides high tensile strength.</title>
        <authorList>
            <person name="Kono N."/>
            <person name="Nakamura H."/>
            <person name="Ohtoshi R."/>
            <person name="Tomita M."/>
            <person name="Numata K."/>
            <person name="Arakawa K."/>
        </authorList>
    </citation>
    <scope>NUCLEOTIDE SEQUENCE [LARGE SCALE GENOMIC DNA]</scope>
</reference>